<dbReference type="Pfam" id="PF00561">
    <property type="entry name" value="Abhydrolase_1"/>
    <property type="match status" value="1"/>
</dbReference>
<gene>
    <name evidence="3" type="ORF">CLV75_2349</name>
</gene>
<sequence length="311" mass="34952">MQGTGLSPIDAVRTPDDRFLNLPDFVWRPQYEDQLAGYEGLRMARIDEGPQDAERVFLCLHGQPSWGFLYRHMIPVFLETSARVVVPDLFGFGRSDKPIQDNCYTFTFHRQSLIELIETLDLKGITLVVQDWGGLLGLTIPPDMPDRFNRLLVMNTVLGLGGGSSEGFDAWRDFHRTHPDYDVAALFQKYVPGMSDEVAAAYAAPFPDARYRGGVRKFPSLVMTEPDMEGVDVSRRAAAWWKTDWSGDSFMAIGEADVLIPPRLMKRMHEILGVVRPPLMLPDAGHFVQETNGEQVARACLSAWEDVGHPI</sequence>
<dbReference type="EMBL" id="RCCT01000003">
    <property type="protein sequence ID" value="RLK07240.1"/>
    <property type="molecule type" value="Genomic_DNA"/>
</dbReference>
<dbReference type="Gene3D" id="3.40.50.1820">
    <property type="entry name" value="alpha/beta hydrolase"/>
    <property type="match status" value="1"/>
</dbReference>
<evidence type="ECO:0000313" key="4">
    <source>
        <dbReference type="Proteomes" id="UP000271700"/>
    </source>
</evidence>
<dbReference type="PRINTS" id="PR00412">
    <property type="entry name" value="EPOXHYDRLASE"/>
</dbReference>
<keyword evidence="4" id="KW-1185">Reference proteome</keyword>
<protein>
    <submittedName>
        <fullName evidence="3">Haloalkane dehalogenase</fullName>
    </submittedName>
</protein>
<accession>A0A497ZEW4</accession>
<dbReference type="PRINTS" id="PR00111">
    <property type="entry name" value="ABHYDROLASE"/>
</dbReference>
<dbReference type="InterPro" id="IPR000073">
    <property type="entry name" value="AB_hydrolase_1"/>
</dbReference>
<dbReference type="OrthoDB" id="9804723at2"/>
<dbReference type="Proteomes" id="UP000271700">
    <property type="component" value="Unassembled WGS sequence"/>
</dbReference>
<dbReference type="InterPro" id="IPR051340">
    <property type="entry name" value="Haloalkane_dehalogenase"/>
</dbReference>
<dbReference type="AlphaFoldDB" id="A0A497ZEW4"/>
<evidence type="ECO:0000313" key="3">
    <source>
        <dbReference type="EMBL" id="RLK07240.1"/>
    </source>
</evidence>
<evidence type="ECO:0000256" key="1">
    <source>
        <dbReference type="ARBA" id="ARBA00022801"/>
    </source>
</evidence>
<keyword evidence="1" id="KW-0378">Hydrolase</keyword>
<evidence type="ECO:0000259" key="2">
    <source>
        <dbReference type="Pfam" id="PF00561"/>
    </source>
</evidence>
<dbReference type="RefSeq" id="WP_010442332.1">
    <property type="nucleotide sequence ID" value="NZ_AEYW01000014.1"/>
</dbReference>
<dbReference type="InterPro" id="IPR000639">
    <property type="entry name" value="Epox_hydrolase-like"/>
</dbReference>
<proteinExistence type="predicted"/>
<organism evidence="3 4">
    <name type="scientific">Ruegeria conchae</name>
    <dbReference type="NCBI Taxonomy" id="981384"/>
    <lineage>
        <taxon>Bacteria</taxon>
        <taxon>Pseudomonadati</taxon>
        <taxon>Pseudomonadota</taxon>
        <taxon>Alphaproteobacteria</taxon>
        <taxon>Rhodobacterales</taxon>
        <taxon>Roseobacteraceae</taxon>
        <taxon>Ruegeria</taxon>
    </lineage>
</organism>
<name>A0A497ZEW4_9RHOB</name>
<dbReference type="NCBIfam" id="NF002043">
    <property type="entry name" value="PRK00870.1"/>
    <property type="match status" value="1"/>
</dbReference>
<dbReference type="InterPro" id="IPR029058">
    <property type="entry name" value="AB_hydrolase_fold"/>
</dbReference>
<dbReference type="PANTHER" id="PTHR42977">
    <property type="entry name" value="HYDROLASE-RELATED"/>
    <property type="match status" value="1"/>
</dbReference>
<comment type="caution">
    <text evidence="3">The sequence shown here is derived from an EMBL/GenBank/DDBJ whole genome shotgun (WGS) entry which is preliminary data.</text>
</comment>
<reference evidence="3 4" key="1">
    <citation type="submission" date="2018-10" db="EMBL/GenBank/DDBJ databases">
        <title>Genomic Encyclopedia of Archaeal and Bacterial Type Strains, Phase II (KMG-II): from individual species to whole genera.</title>
        <authorList>
            <person name="Goeker M."/>
        </authorList>
    </citation>
    <scope>NUCLEOTIDE SEQUENCE [LARGE SCALE GENOMIC DNA]</scope>
    <source>
        <strain evidence="3 4">DSM 29317</strain>
    </source>
</reference>
<dbReference type="SUPFAM" id="SSF53474">
    <property type="entry name" value="alpha/beta-Hydrolases"/>
    <property type="match status" value="1"/>
</dbReference>
<feature type="domain" description="AB hydrolase-1" evidence="2">
    <location>
        <begin position="56"/>
        <end position="292"/>
    </location>
</feature>
<dbReference type="GO" id="GO:0004301">
    <property type="term" value="F:epoxide hydrolase activity"/>
    <property type="evidence" value="ECO:0007669"/>
    <property type="project" value="TreeGrafter"/>
</dbReference>
<dbReference type="STRING" id="981384.GCA_000192475_01467"/>
<dbReference type="PANTHER" id="PTHR42977:SF3">
    <property type="entry name" value="AB HYDROLASE-1 DOMAIN-CONTAINING PROTEIN"/>
    <property type="match status" value="1"/>
</dbReference>